<gene>
    <name evidence="1" type="ORF">ACFO5T_10845</name>
</gene>
<dbReference type="EMBL" id="JBHSHB010000018">
    <property type="protein sequence ID" value="MFC4690926.1"/>
    <property type="molecule type" value="Genomic_DNA"/>
</dbReference>
<evidence type="ECO:0008006" key="3">
    <source>
        <dbReference type="Google" id="ProtNLM"/>
    </source>
</evidence>
<keyword evidence="2" id="KW-1185">Reference proteome</keyword>
<organism evidence="1 2">
    <name type="scientific">Dokdonia genika</name>
    <dbReference type="NCBI Taxonomy" id="308113"/>
    <lineage>
        <taxon>Bacteria</taxon>
        <taxon>Pseudomonadati</taxon>
        <taxon>Bacteroidota</taxon>
        <taxon>Flavobacteriia</taxon>
        <taxon>Flavobacteriales</taxon>
        <taxon>Flavobacteriaceae</taxon>
        <taxon>Dokdonia</taxon>
    </lineage>
</organism>
<dbReference type="PROSITE" id="PS51257">
    <property type="entry name" value="PROKAR_LIPOPROTEIN"/>
    <property type="match status" value="1"/>
</dbReference>
<evidence type="ECO:0000313" key="2">
    <source>
        <dbReference type="Proteomes" id="UP001595878"/>
    </source>
</evidence>
<protein>
    <recommendedName>
        <fullName evidence="3">Lipoprotein</fullName>
    </recommendedName>
</protein>
<evidence type="ECO:0000313" key="1">
    <source>
        <dbReference type="EMBL" id="MFC4690926.1"/>
    </source>
</evidence>
<proteinExistence type="predicted"/>
<sequence length="186" mass="21242">MKKILLTLTIGILLASCADKNAEKEVKKSADLNVAENKTKIELKYVDSWNQIELAHTDDKYGEWGGDTDIIKIYSDGKKYYADYAKYLGNVGPPEPPSENAEVKIWYEYKELESKTDSLELNNIELQLIKDAIIYLTKEKINNSSFPTHAGISNSVISRDSTLIIDSYPSDEWKPFQELKRRLSEK</sequence>
<comment type="caution">
    <text evidence="1">The sequence shown here is derived from an EMBL/GenBank/DDBJ whole genome shotgun (WGS) entry which is preliminary data.</text>
</comment>
<reference evidence="2" key="1">
    <citation type="journal article" date="2019" name="Int. J. Syst. Evol. Microbiol.">
        <title>The Global Catalogue of Microorganisms (GCM) 10K type strain sequencing project: providing services to taxonomists for standard genome sequencing and annotation.</title>
        <authorList>
            <consortium name="The Broad Institute Genomics Platform"/>
            <consortium name="The Broad Institute Genome Sequencing Center for Infectious Disease"/>
            <person name="Wu L."/>
            <person name="Ma J."/>
        </authorList>
    </citation>
    <scope>NUCLEOTIDE SEQUENCE [LARGE SCALE GENOMIC DNA]</scope>
    <source>
        <strain evidence="2">CGMCC 4.7427</strain>
    </source>
</reference>
<name>A0ABV9L9W1_9FLAO</name>
<dbReference type="RefSeq" id="WP_380034310.1">
    <property type="nucleotide sequence ID" value="NZ_JBHSHB010000018.1"/>
</dbReference>
<accession>A0ABV9L9W1</accession>
<dbReference type="Proteomes" id="UP001595878">
    <property type="component" value="Unassembled WGS sequence"/>
</dbReference>